<keyword evidence="3 16" id="KW-0004">4Fe-4S</keyword>
<evidence type="ECO:0000313" key="19">
    <source>
        <dbReference type="EMBL" id="VDC23668.1"/>
    </source>
</evidence>
<dbReference type="InterPro" id="IPR017203">
    <property type="entry name" value="Sig_transdc_His_kinase_NreB"/>
</dbReference>
<dbReference type="GO" id="GO:0000155">
    <property type="term" value="F:phosphorelay sensor kinase activity"/>
    <property type="evidence" value="ECO:0007669"/>
    <property type="project" value="InterPro"/>
</dbReference>
<evidence type="ECO:0000256" key="1">
    <source>
        <dbReference type="ARBA" id="ARBA00000085"/>
    </source>
</evidence>
<evidence type="ECO:0000256" key="17">
    <source>
        <dbReference type="PIRSR" id="PIRSR037432-51"/>
    </source>
</evidence>
<dbReference type="GO" id="GO:0005737">
    <property type="term" value="C:cytoplasm"/>
    <property type="evidence" value="ECO:0007669"/>
    <property type="project" value="UniProtKB-SubCell"/>
</dbReference>
<dbReference type="Proteomes" id="UP000270468">
    <property type="component" value="Unassembled WGS sequence"/>
</dbReference>
<protein>
    <recommendedName>
        <fullName evidence="15">Sensor histidine kinase</fullName>
        <ecNumber evidence="15">2.7.13.3</ecNumber>
    </recommendedName>
</protein>
<comment type="subcellular location">
    <subcellularLocation>
        <location evidence="2">Cytoplasm</location>
    </subcellularLocation>
</comment>
<keyword evidence="10 15" id="KW-0067">ATP-binding</keyword>
<dbReference type="GO" id="GO:0046983">
    <property type="term" value="F:protein dimerization activity"/>
    <property type="evidence" value="ECO:0007669"/>
    <property type="project" value="InterPro"/>
</dbReference>
<dbReference type="CDD" id="cd16917">
    <property type="entry name" value="HATPase_UhpB-NarQ-NarX-like"/>
    <property type="match status" value="1"/>
</dbReference>
<feature type="modified residue" description="Phosphohistidine; by autocatalysis" evidence="17">
    <location>
        <position position="161"/>
    </location>
</feature>
<evidence type="ECO:0000256" key="10">
    <source>
        <dbReference type="ARBA" id="ARBA00022840"/>
    </source>
</evidence>
<feature type="binding site" evidence="16">
    <location>
        <position position="61"/>
    </location>
    <ligand>
        <name>[4Fe-4S] cluster</name>
        <dbReference type="ChEBI" id="CHEBI:49883"/>
    </ligand>
</feature>
<dbReference type="InterPro" id="IPR003594">
    <property type="entry name" value="HATPase_dom"/>
</dbReference>
<organism evidence="19 20">
    <name type="scientific">Filibacter tadaridae</name>
    <dbReference type="NCBI Taxonomy" id="2483811"/>
    <lineage>
        <taxon>Bacteria</taxon>
        <taxon>Bacillati</taxon>
        <taxon>Bacillota</taxon>
        <taxon>Bacilli</taxon>
        <taxon>Bacillales</taxon>
        <taxon>Caryophanaceae</taxon>
        <taxon>Filibacter</taxon>
    </lineage>
</organism>
<feature type="binding site" evidence="16">
    <location>
        <position position="79"/>
    </location>
    <ligand>
        <name>[4Fe-4S] cluster</name>
        <dbReference type="ChEBI" id="CHEBI:49883"/>
    </ligand>
</feature>
<keyword evidence="6 15" id="KW-0808">Transferase</keyword>
<dbReference type="InterPro" id="IPR005467">
    <property type="entry name" value="His_kinase_dom"/>
</dbReference>
<evidence type="ECO:0000256" key="4">
    <source>
        <dbReference type="ARBA" id="ARBA00022490"/>
    </source>
</evidence>
<keyword evidence="12 15" id="KW-0902">Two-component regulatory system</keyword>
<keyword evidence="7 16" id="KW-0479">Metal-binding</keyword>
<keyword evidence="4" id="KW-0963">Cytoplasm</keyword>
<comment type="catalytic activity">
    <reaction evidence="1 15">
        <text>ATP + protein L-histidine = ADP + protein N-phospho-L-histidine.</text>
        <dbReference type="EC" id="2.7.13.3"/>
    </reaction>
</comment>
<keyword evidence="20" id="KW-1185">Reference proteome</keyword>
<evidence type="ECO:0000256" key="11">
    <source>
        <dbReference type="ARBA" id="ARBA00023004"/>
    </source>
</evidence>
<dbReference type="Pfam" id="PF07730">
    <property type="entry name" value="HisKA_3"/>
    <property type="match status" value="1"/>
</dbReference>
<keyword evidence="8 15" id="KW-0547">Nucleotide-binding</keyword>
<feature type="binding site" evidence="16">
    <location>
        <position position="76"/>
    </location>
    <ligand>
        <name>[4Fe-4S] cluster</name>
        <dbReference type="ChEBI" id="CHEBI:49883"/>
    </ligand>
</feature>
<evidence type="ECO:0000256" key="12">
    <source>
        <dbReference type="ARBA" id="ARBA00023012"/>
    </source>
</evidence>
<dbReference type="GO" id="GO:0016020">
    <property type="term" value="C:membrane"/>
    <property type="evidence" value="ECO:0007669"/>
    <property type="project" value="InterPro"/>
</dbReference>
<dbReference type="EC" id="2.7.13.3" evidence="15"/>
<dbReference type="EMBL" id="UXAV01000026">
    <property type="protein sequence ID" value="VDC23668.1"/>
    <property type="molecule type" value="Genomic_DNA"/>
</dbReference>
<comment type="function">
    <text evidence="14">Member of the two-component regulatory system NreB/NreC involved in the control of dissimilatory nitrate/nitrite reduction in response to oxygen. NreB functions as a direct oxygen sensor histidine kinase which is autophosphorylated, in the absence of oxygen, probably at the conserved histidine residue, and transfers its phosphate group probably to a conserved aspartate residue of NreC. NreB/NreC activates the expression of the nitrate (narGHJI) and nitrite (nir) reductase operons, as well as the putative nitrate transporter gene narT.</text>
</comment>
<dbReference type="PANTHER" id="PTHR24421">
    <property type="entry name" value="NITRATE/NITRITE SENSOR PROTEIN NARX-RELATED"/>
    <property type="match status" value="1"/>
</dbReference>
<dbReference type="GO" id="GO:0005506">
    <property type="term" value="F:iron ion binding"/>
    <property type="evidence" value="ECO:0007669"/>
    <property type="project" value="InterPro"/>
</dbReference>
<keyword evidence="13 16" id="KW-0411">Iron-sulfur</keyword>
<evidence type="ECO:0000256" key="9">
    <source>
        <dbReference type="ARBA" id="ARBA00022777"/>
    </source>
</evidence>
<accession>A0A3P5WPI0</accession>
<comment type="cofactor">
    <cofactor evidence="16">
        <name>[4Fe-4S] cluster</name>
        <dbReference type="ChEBI" id="CHEBI:49883"/>
    </cofactor>
    <text evidence="16">Binds 1 [4Fe-4S] cluster.</text>
</comment>
<dbReference type="SUPFAM" id="SSF55874">
    <property type="entry name" value="ATPase domain of HSP90 chaperone/DNA topoisomerase II/histidine kinase"/>
    <property type="match status" value="1"/>
</dbReference>
<keyword evidence="9 15" id="KW-0418">Kinase</keyword>
<evidence type="ECO:0000256" key="3">
    <source>
        <dbReference type="ARBA" id="ARBA00022485"/>
    </source>
</evidence>
<dbReference type="PIRSF" id="PIRSF037432">
    <property type="entry name" value="STHK_NreB"/>
    <property type="match status" value="1"/>
</dbReference>
<dbReference type="GO" id="GO:0051539">
    <property type="term" value="F:4 iron, 4 sulfur cluster binding"/>
    <property type="evidence" value="ECO:0007669"/>
    <property type="project" value="UniProtKB-KW"/>
</dbReference>
<evidence type="ECO:0000256" key="7">
    <source>
        <dbReference type="ARBA" id="ARBA00022723"/>
    </source>
</evidence>
<proteinExistence type="predicted"/>
<evidence type="ECO:0000256" key="15">
    <source>
        <dbReference type="PIRNR" id="PIRNR037432"/>
    </source>
</evidence>
<dbReference type="Pfam" id="PF02518">
    <property type="entry name" value="HATPase_c"/>
    <property type="match status" value="1"/>
</dbReference>
<dbReference type="PANTHER" id="PTHR24421:SF10">
    <property type="entry name" value="NITRATE_NITRITE SENSOR PROTEIN NARQ"/>
    <property type="match status" value="1"/>
</dbReference>
<evidence type="ECO:0000259" key="18">
    <source>
        <dbReference type="PROSITE" id="PS50109"/>
    </source>
</evidence>
<dbReference type="InterPro" id="IPR011712">
    <property type="entry name" value="Sig_transdc_His_kin_sub3_dim/P"/>
</dbReference>
<evidence type="ECO:0000313" key="20">
    <source>
        <dbReference type="Proteomes" id="UP000270468"/>
    </source>
</evidence>
<comment type="PTM">
    <text evidence="17">Autophosphorylated.</text>
</comment>
<evidence type="ECO:0000256" key="2">
    <source>
        <dbReference type="ARBA" id="ARBA00004496"/>
    </source>
</evidence>
<evidence type="ECO:0000256" key="6">
    <source>
        <dbReference type="ARBA" id="ARBA00022679"/>
    </source>
</evidence>
<keyword evidence="5 17" id="KW-0597">Phosphoprotein</keyword>
<evidence type="ECO:0000256" key="5">
    <source>
        <dbReference type="ARBA" id="ARBA00022553"/>
    </source>
</evidence>
<dbReference type="InterPro" id="IPR004358">
    <property type="entry name" value="Sig_transdc_His_kin-like_C"/>
</dbReference>
<name>A0A3P5WPI0_9BACL</name>
<dbReference type="PRINTS" id="PR00344">
    <property type="entry name" value="BCTRLSENSOR"/>
</dbReference>
<evidence type="ECO:0000256" key="16">
    <source>
        <dbReference type="PIRSR" id="PIRSR037432-50"/>
    </source>
</evidence>
<dbReference type="Gene3D" id="1.20.5.1930">
    <property type="match status" value="1"/>
</dbReference>
<evidence type="ECO:0000256" key="13">
    <source>
        <dbReference type="ARBA" id="ARBA00023014"/>
    </source>
</evidence>
<dbReference type="InterPro" id="IPR050482">
    <property type="entry name" value="Sensor_HK_TwoCompSys"/>
</dbReference>
<evidence type="ECO:0000256" key="14">
    <source>
        <dbReference type="ARBA" id="ARBA00024827"/>
    </source>
</evidence>
<keyword evidence="11 16" id="KW-0408">Iron</keyword>
<sequence>MMRINEFQLTDLLIKMYDNSAEAIFFFDRVGKVIAMNNAAQQILDTEVLKRMAEGDPKAICMTCKGYTNEHELQTCMSCYLSNPTEDLSSFQVYLDTVGKGIIPYTASYQTIDKENGIRAFMLRDLTKQYRTQEMLNQRTMMKSIIKAQEDERKRISRELHDGVAQEILSSLVDIRVLKYMNIDDEVLKKVQQTEGSLMHLLDDIRHLSVELRPATLDDLGLEAAFRTHFKWIEKNYGLIVHFSAELQSKRYEGEIETVVYRVCQEAVFNALKYAGTDDINVRLFEEQGFLELLVKDEGVGFDVNHNQPIGTGLGLYGMKERAELVDGQLETRSLIGEGTSITLKIPLLHSSSEGGPGVENHNRG</sequence>
<gene>
    <name evidence="19" type="primary">nreB</name>
    <name evidence="19" type="ORF">FILTAD_00911</name>
</gene>
<feature type="binding site" evidence="16">
    <location>
        <position position="64"/>
    </location>
    <ligand>
        <name>[4Fe-4S] cluster</name>
        <dbReference type="ChEBI" id="CHEBI:49883"/>
    </ligand>
</feature>
<feature type="domain" description="Histidine kinase" evidence="18">
    <location>
        <begin position="163"/>
        <end position="350"/>
    </location>
</feature>
<dbReference type="InterPro" id="IPR036890">
    <property type="entry name" value="HATPase_C_sf"/>
</dbReference>
<evidence type="ECO:0000256" key="8">
    <source>
        <dbReference type="ARBA" id="ARBA00022741"/>
    </source>
</evidence>
<dbReference type="SMART" id="SM00387">
    <property type="entry name" value="HATPase_c"/>
    <property type="match status" value="1"/>
</dbReference>
<dbReference type="GO" id="GO:0005524">
    <property type="term" value="F:ATP binding"/>
    <property type="evidence" value="ECO:0007669"/>
    <property type="project" value="UniProtKB-KW"/>
</dbReference>
<reference evidence="19 20" key="1">
    <citation type="submission" date="2018-11" db="EMBL/GenBank/DDBJ databases">
        <authorList>
            <person name="Criscuolo A."/>
        </authorList>
    </citation>
    <scope>NUCLEOTIDE SEQUENCE [LARGE SCALE GENOMIC DNA]</scope>
    <source>
        <strain evidence="19">ATB-66</strain>
    </source>
</reference>
<dbReference type="Gene3D" id="3.30.565.10">
    <property type="entry name" value="Histidine kinase-like ATPase, C-terminal domain"/>
    <property type="match status" value="1"/>
</dbReference>
<dbReference type="AlphaFoldDB" id="A0A3P5WPI0"/>
<dbReference type="PROSITE" id="PS50109">
    <property type="entry name" value="HIS_KIN"/>
    <property type="match status" value="1"/>
</dbReference>